<evidence type="ECO:0000256" key="2">
    <source>
        <dbReference type="SAM" id="Phobius"/>
    </source>
</evidence>
<dbReference type="EMBL" id="CSAJ01000513">
    <property type="protein sequence ID" value="COW79560.1"/>
    <property type="molecule type" value="Genomic_DNA"/>
</dbReference>
<proteinExistence type="predicted"/>
<evidence type="ECO:0000313" key="4">
    <source>
        <dbReference type="Proteomes" id="UP000044938"/>
    </source>
</evidence>
<gene>
    <name evidence="3" type="ORF">ERS007720_03298</name>
</gene>
<sequence length="181" mass="19522">MKVGHAGKAQAKGSSGDGQSRAQNHVGGPAVHGVVGGLFVLAGLAGFLVAPDDEYPVVRTGRDCQRSQQAHRKGGKSDSPAMPQNRYDSARSRQFDPHRDQQENHGDYRPVDEQQHNKDHGDRNHGDPGHGSIATVVHIRGECGWSGHIGLYARRRGRAFDDAAYCLDGFVGQRRALVAGK</sequence>
<feature type="region of interest" description="Disordered" evidence="1">
    <location>
        <begin position="1"/>
        <end position="25"/>
    </location>
</feature>
<protein>
    <submittedName>
        <fullName evidence="3">Uncharacterized protein</fullName>
    </submittedName>
</protein>
<accession>A0A655JEQ2</accession>
<name>A0A655JEQ2_MYCTX</name>
<dbReference type="AlphaFoldDB" id="A0A655JEQ2"/>
<feature type="region of interest" description="Disordered" evidence="1">
    <location>
        <begin position="61"/>
        <end position="133"/>
    </location>
</feature>
<feature type="compositionally biased region" description="Basic and acidic residues" evidence="1">
    <location>
        <begin position="88"/>
        <end position="128"/>
    </location>
</feature>
<dbReference type="Proteomes" id="UP000044938">
    <property type="component" value="Unassembled WGS sequence"/>
</dbReference>
<reference evidence="3 4" key="1">
    <citation type="submission" date="2015-03" db="EMBL/GenBank/DDBJ databases">
        <authorList>
            <consortium name="Pathogen Informatics"/>
        </authorList>
    </citation>
    <scope>NUCLEOTIDE SEQUENCE [LARGE SCALE GENOMIC DNA]</scope>
    <source>
        <strain evidence="3 4">M09401471</strain>
    </source>
</reference>
<keyword evidence="2" id="KW-0812">Transmembrane</keyword>
<feature type="transmembrane region" description="Helical" evidence="2">
    <location>
        <begin position="30"/>
        <end position="50"/>
    </location>
</feature>
<keyword evidence="2" id="KW-1133">Transmembrane helix</keyword>
<organism evidence="3 4">
    <name type="scientific">Mycobacterium tuberculosis</name>
    <dbReference type="NCBI Taxonomy" id="1773"/>
    <lineage>
        <taxon>Bacteria</taxon>
        <taxon>Bacillati</taxon>
        <taxon>Actinomycetota</taxon>
        <taxon>Actinomycetes</taxon>
        <taxon>Mycobacteriales</taxon>
        <taxon>Mycobacteriaceae</taxon>
        <taxon>Mycobacterium</taxon>
        <taxon>Mycobacterium tuberculosis complex</taxon>
    </lineage>
</organism>
<keyword evidence="2" id="KW-0472">Membrane</keyword>
<evidence type="ECO:0000256" key="1">
    <source>
        <dbReference type="SAM" id="MobiDB-lite"/>
    </source>
</evidence>
<evidence type="ECO:0000313" key="3">
    <source>
        <dbReference type="EMBL" id="COW79560.1"/>
    </source>
</evidence>